<accession>A0A2V4AH66</accession>
<dbReference type="PROSITE" id="PS00455">
    <property type="entry name" value="AMP_BINDING"/>
    <property type="match status" value="1"/>
</dbReference>
<dbReference type="GO" id="GO:0016878">
    <property type="term" value="F:acid-thiol ligase activity"/>
    <property type="evidence" value="ECO:0007669"/>
    <property type="project" value="UniProtKB-ARBA"/>
</dbReference>
<feature type="domain" description="AMP-dependent synthetase/ligase" evidence="3">
    <location>
        <begin position="12"/>
        <end position="369"/>
    </location>
</feature>
<dbReference type="InterPro" id="IPR050237">
    <property type="entry name" value="ATP-dep_AMP-bd_enzyme"/>
</dbReference>
<evidence type="ECO:0000256" key="2">
    <source>
        <dbReference type="ARBA" id="ARBA00022598"/>
    </source>
</evidence>
<comment type="caution">
    <text evidence="5">The sequence shown here is derived from an EMBL/GenBank/DDBJ whole genome shotgun (WGS) entry which is preliminary data.</text>
</comment>
<keyword evidence="6" id="KW-1185">Reference proteome</keyword>
<dbReference type="PANTHER" id="PTHR43767:SF1">
    <property type="entry name" value="NONRIBOSOMAL PEPTIDE SYNTHASE PES1 (EUROFUNG)-RELATED"/>
    <property type="match status" value="1"/>
</dbReference>
<evidence type="ECO:0000313" key="6">
    <source>
        <dbReference type="Proteomes" id="UP000249915"/>
    </source>
</evidence>
<dbReference type="PANTHER" id="PTHR43767">
    <property type="entry name" value="LONG-CHAIN-FATTY-ACID--COA LIGASE"/>
    <property type="match status" value="1"/>
</dbReference>
<dbReference type="Gene3D" id="3.30.300.30">
    <property type="match status" value="1"/>
</dbReference>
<feature type="domain" description="AMP-binding enzyme C-terminal" evidence="4">
    <location>
        <begin position="419"/>
        <end position="494"/>
    </location>
</feature>
<dbReference type="RefSeq" id="WP_112285191.1">
    <property type="nucleotide sequence ID" value="NZ_MASW01000007.1"/>
</dbReference>
<dbReference type="InterPro" id="IPR000873">
    <property type="entry name" value="AMP-dep_synth/lig_dom"/>
</dbReference>
<dbReference type="InterPro" id="IPR045851">
    <property type="entry name" value="AMP-bd_C_sf"/>
</dbReference>
<keyword evidence="2 5" id="KW-0436">Ligase</keyword>
<evidence type="ECO:0000256" key="1">
    <source>
        <dbReference type="ARBA" id="ARBA00006432"/>
    </source>
</evidence>
<dbReference type="InterPro" id="IPR025110">
    <property type="entry name" value="AMP-bd_C"/>
</dbReference>
<dbReference type="Gene3D" id="3.40.50.12780">
    <property type="entry name" value="N-terminal domain of ligase-like"/>
    <property type="match status" value="1"/>
</dbReference>
<dbReference type="AlphaFoldDB" id="A0A2V4AH66"/>
<gene>
    <name evidence="5" type="ORF">BAY60_31270</name>
</gene>
<dbReference type="OrthoDB" id="9803968at2"/>
<evidence type="ECO:0000259" key="4">
    <source>
        <dbReference type="Pfam" id="PF13193"/>
    </source>
</evidence>
<sequence>MSFNLASILDFTAATDPDRPLLYVGDEALTFGHVDDRARRVAAGLTTMGLRPGDRVMIQLPNVAEFVYAYFAILKAGLTMVPVNPVLAPREVAYQITDSGATVLIAHASALASARAGARGAGGVRLVVVGGGAGPGELDFSALLEAAPADLSHATGPDDAAVVLYTSGTTGQPKGAELTHFQLYMNCTVTGELLGLGPGDVMTGVLPLFHVFGLSSVLNVAVRYGVPLVLMRRFSAEAVIDAIGQYRITVFSGVPTMYVALLHADVRGREVGSLRRGMSGGASMPTEVIRGIEEKYPGLVVLEGYGLSETASVASFNIDAEQRKVGSIGRPVWGIEMRVVDADGDECPPGGEHIGEITVRGHNVMKGYLGKPDDTAAAIRDGWFHTGDLGYRDEDGYFYVVDRLKDLIIRGGYNVYPREVEEVLYAHPDVVEAAVVGRPDGRLGEEIEAYVVLTAGGRTGVRDLDEHCRARLAAYKYPRSFHLVDELPKGATGKVLKRELRATTTRSEEP</sequence>
<comment type="similarity">
    <text evidence="1">Belongs to the ATP-dependent AMP-binding enzyme family.</text>
</comment>
<evidence type="ECO:0000259" key="3">
    <source>
        <dbReference type="Pfam" id="PF00501"/>
    </source>
</evidence>
<dbReference type="Pfam" id="PF13193">
    <property type="entry name" value="AMP-binding_C"/>
    <property type="match status" value="1"/>
</dbReference>
<dbReference type="Pfam" id="PF00501">
    <property type="entry name" value="AMP-binding"/>
    <property type="match status" value="1"/>
</dbReference>
<reference evidence="5 6" key="1">
    <citation type="submission" date="2016-07" db="EMBL/GenBank/DDBJ databases">
        <title>Draft genome sequence of Prauserella muralis DSM 45305, isolated from a mould-covered wall in an indoor environment.</title>
        <authorList>
            <person name="Ruckert C."/>
            <person name="Albersmeier A."/>
            <person name="Jiang C.-L."/>
            <person name="Jiang Y."/>
            <person name="Kalinowski J."/>
            <person name="Schneider O."/>
            <person name="Winkler A."/>
            <person name="Zotchev S.B."/>
        </authorList>
    </citation>
    <scope>NUCLEOTIDE SEQUENCE [LARGE SCALE GENOMIC DNA]</scope>
    <source>
        <strain evidence="5 6">DSM 45305</strain>
    </source>
</reference>
<dbReference type="Proteomes" id="UP000249915">
    <property type="component" value="Unassembled WGS sequence"/>
</dbReference>
<dbReference type="FunFam" id="3.30.300.30:FF:000008">
    <property type="entry name" value="2,3-dihydroxybenzoate-AMP ligase"/>
    <property type="match status" value="1"/>
</dbReference>
<dbReference type="SUPFAM" id="SSF56801">
    <property type="entry name" value="Acetyl-CoA synthetase-like"/>
    <property type="match status" value="1"/>
</dbReference>
<dbReference type="InterPro" id="IPR042099">
    <property type="entry name" value="ANL_N_sf"/>
</dbReference>
<proteinExistence type="inferred from homology"/>
<dbReference type="InterPro" id="IPR020845">
    <property type="entry name" value="AMP-binding_CS"/>
</dbReference>
<organism evidence="5 6">
    <name type="scientific">Prauserella muralis</name>
    <dbReference type="NCBI Taxonomy" id="588067"/>
    <lineage>
        <taxon>Bacteria</taxon>
        <taxon>Bacillati</taxon>
        <taxon>Actinomycetota</taxon>
        <taxon>Actinomycetes</taxon>
        <taxon>Pseudonocardiales</taxon>
        <taxon>Pseudonocardiaceae</taxon>
        <taxon>Prauserella</taxon>
    </lineage>
</organism>
<dbReference type="EMBL" id="MASW01000007">
    <property type="protein sequence ID" value="PXY19262.1"/>
    <property type="molecule type" value="Genomic_DNA"/>
</dbReference>
<protein>
    <submittedName>
        <fullName evidence="5">Long-chain-fatty-acid--CoA ligase</fullName>
    </submittedName>
</protein>
<dbReference type="NCBIfam" id="NF004837">
    <property type="entry name" value="PRK06187.1"/>
    <property type="match status" value="1"/>
</dbReference>
<evidence type="ECO:0000313" key="5">
    <source>
        <dbReference type="EMBL" id="PXY19262.1"/>
    </source>
</evidence>
<dbReference type="CDD" id="cd05936">
    <property type="entry name" value="FC-FACS_FadD_like"/>
    <property type="match status" value="1"/>
</dbReference>
<name>A0A2V4AH66_9PSEU</name>